<organism evidence="8 9">
    <name type="scientific">Candidatus Contendobacter odensis Run_B_J11</name>
    <dbReference type="NCBI Taxonomy" id="1400861"/>
    <lineage>
        <taxon>Bacteria</taxon>
        <taxon>Pseudomonadati</taxon>
        <taxon>Pseudomonadota</taxon>
        <taxon>Gammaproteobacteria</taxon>
        <taxon>Candidatus Competibacteraceae</taxon>
        <taxon>Candidatus Contendibacter</taxon>
    </lineage>
</organism>
<gene>
    <name evidence="8" type="ORF">BN874_280011</name>
</gene>
<evidence type="ECO:0000256" key="6">
    <source>
        <dbReference type="SAM" id="SignalP"/>
    </source>
</evidence>
<evidence type="ECO:0000256" key="3">
    <source>
        <dbReference type="ARBA" id="ARBA00023136"/>
    </source>
</evidence>
<evidence type="ECO:0000256" key="5">
    <source>
        <dbReference type="ARBA" id="ARBA00023288"/>
    </source>
</evidence>
<dbReference type="PROSITE" id="PS51257">
    <property type="entry name" value="PROKAR_LIPOPROTEIN"/>
    <property type="match status" value="1"/>
</dbReference>
<proteinExistence type="predicted"/>
<keyword evidence="5 8" id="KW-0449">Lipoprotein</keyword>
<evidence type="ECO:0000256" key="2">
    <source>
        <dbReference type="ARBA" id="ARBA00022729"/>
    </source>
</evidence>
<dbReference type="Pfam" id="PF05433">
    <property type="entry name" value="Rick_17kDa_Anti"/>
    <property type="match status" value="1"/>
</dbReference>
<dbReference type="GO" id="GO:0009279">
    <property type="term" value="C:cell outer membrane"/>
    <property type="evidence" value="ECO:0007669"/>
    <property type="project" value="UniProtKB-SubCell"/>
</dbReference>
<keyword evidence="2 6" id="KW-0732">Signal</keyword>
<dbReference type="EMBL" id="CBTK010000201">
    <property type="protein sequence ID" value="CDH45706.1"/>
    <property type="molecule type" value="Genomic_DNA"/>
</dbReference>
<comment type="caution">
    <text evidence="8">The sequence shown here is derived from an EMBL/GenBank/DDBJ whole genome shotgun (WGS) entry which is preliminary data.</text>
</comment>
<comment type="subcellular location">
    <subcellularLocation>
        <location evidence="1">Cell outer membrane</location>
        <topology evidence="1">Lipid-anchor</topology>
    </subcellularLocation>
</comment>
<keyword evidence="4" id="KW-0564">Palmitate</keyword>
<sequence>MQRMKTTATIVIVLAAGLVLSGCPASMSGSAYSRGQVREAQDVQLGYVENVRQVLIEGTQSGVGTVGGAALGGLAGSTIGKGRGQVAGAIGGAVIGGLVGSAIEENATRQPGVEITIRLDNGRMLAVTQADDEPFYRGDRVQVLTGYDGTARVAHY</sequence>
<evidence type="ECO:0000313" key="8">
    <source>
        <dbReference type="EMBL" id="CDH45706.1"/>
    </source>
</evidence>
<reference evidence="8 9" key="1">
    <citation type="journal article" date="2014" name="ISME J.">
        <title>Candidatus Competibacter-lineage genomes retrieved from metagenomes reveal functional metabolic diversity.</title>
        <authorList>
            <person name="McIlroy S.J."/>
            <person name="Albertsen M."/>
            <person name="Andresen E.K."/>
            <person name="Saunders A.M."/>
            <person name="Kristiansen R."/>
            <person name="Stokholm-Bjerregaard M."/>
            <person name="Nielsen K.L."/>
            <person name="Nielsen P.H."/>
        </authorList>
    </citation>
    <scope>NUCLEOTIDE SEQUENCE [LARGE SCALE GENOMIC DNA]</scope>
    <source>
        <strain evidence="8 9">Run_B_J11</strain>
    </source>
</reference>
<evidence type="ECO:0000259" key="7">
    <source>
        <dbReference type="Pfam" id="PF05433"/>
    </source>
</evidence>
<dbReference type="Proteomes" id="UP000019184">
    <property type="component" value="Unassembled WGS sequence"/>
</dbReference>
<dbReference type="PANTHER" id="PTHR35603:SF1">
    <property type="entry name" value="OUTER MEMBRANE LIPOPROTEIN SLYB"/>
    <property type="match status" value="1"/>
</dbReference>
<feature type="signal peptide" evidence="6">
    <location>
        <begin position="1"/>
        <end position="21"/>
    </location>
</feature>
<dbReference type="PANTHER" id="PTHR35603">
    <property type="match status" value="1"/>
</dbReference>
<dbReference type="InterPro" id="IPR008816">
    <property type="entry name" value="Gly_zipper_2TM_dom"/>
</dbReference>
<name>A0A7U7GC58_9GAMM</name>
<evidence type="ECO:0000313" key="9">
    <source>
        <dbReference type="Proteomes" id="UP000019184"/>
    </source>
</evidence>
<dbReference type="InterPro" id="IPR051407">
    <property type="entry name" value="Bact_OM_lipoprot/Surf_antigen"/>
</dbReference>
<feature type="chain" id="PRO_5031460114" evidence="6">
    <location>
        <begin position="22"/>
        <end position="156"/>
    </location>
</feature>
<protein>
    <submittedName>
        <fullName evidence="8">Outer membrane lipoprotein</fullName>
    </submittedName>
</protein>
<evidence type="ECO:0000256" key="4">
    <source>
        <dbReference type="ARBA" id="ARBA00023139"/>
    </source>
</evidence>
<feature type="domain" description="Glycine zipper 2TM" evidence="7">
    <location>
        <begin position="63"/>
        <end position="104"/>
    </location>
</feature>
<accession>A0A7U7GC58</accession>
<keyword evidence="9" id="KW-1185">Reference proteome</keyword>
<evidence type="ECO:0000256" key="1">
    <source>
        <dbReference type="ARBA" id="ARBA00004459"/>
    </source>
</evidence>
<dbReference type="AlphaFoldDB" id="A0A7U7GC58"/>
<keyword evidence="3" id="KW-0472">Membrane</keyword>